<dbReference type="InterPro" id="IPR040611">
    <property type="entry name" value="AlkX_C"/>
</dbReference>
<evidence type="ECO:0000313" key="5">
    <source>
        <dbReference type="Proteomes" id="UP000053024"/>
    </source>
</evidence>
<keyword evidence="5" id="KW-1185">Reference proteome</keyword>
<dbReference type="PANTHER" id="PTHR30055:SF146">
    <property type="entry name" value="HTH-TYPE TRANSCRIPTIONAL DUAL REGULATOR CECR"/>
    <property type="match status" value="1"/>
</dbReference>
<feature type="DNA-binding region" description="H-T-H motif" evidence="2">
    <location>
        <begin position="28"/>
        <end position="47"/>
    </location>
</feature>
<evidence type="ECO:0000256" key="1">
    <source>
        <dbReference type="ARBA" id="ARBA00023125"/>
    </source>
</evidence>
<dbReference type="Pfam" id="PF18556">
    <property type="entry name" value="TetR_C_35"/>
    <property type="match status" value="1"/>
</dbReference>
<reference evidence="4 5" key="1">
    <citation type="submission" date="2015-10" db="EMBL/GenBank/DDBJ databases">
        <title>Draft genome sequence of Streptomyces bungoensis DSM 41781, type strain for the species Streptomyces bungoensis.</title>
        <authorList>
            <person name="Ruckert C."/>
            <person name="Winkler A."/>
            <person name="Kalinowski J."/>
            <person name="Kampfer P."/>
            <person name="Glaeser S."/>
        </authorList>
    </citation>
    <scope>NUCLEOTIDE SEQUENCE [LARGE SCALE GENOMIC DNA]</scope>
    <source>
        <strain evidence="4 5">DSM 41781</strain>
    </source>
</reference>
<protein>
    <recommendedName>
        <fullName evidence="3">HTH tetR-type domain-containing protein</fullName>
    </recommendedName>
</protein>
<dbReference type="Gene3D" id="1.10.357.10">
    <property type="entry name" value="Tetracycline Repressor, domain 2"/>
    <property type="match status" value="1"/>
</dbReference>
<dbReference type="InterPro" id="IPR009057">
    <property type="entry name" value="Homeodomain-like_sf"/>
</dbReference>
<proteinExistence type="predicted"/>
<dbReference type="OrthoDB" id="4371863at2"/>
<name>A0A101SXY7_9ACTN</name>
<evidence type="ECO:0000313" key="4">
    <source>
        <dbReference type="EMBL" id="KUN82202.1"/>
    </source>
</evidence>
<dbReference type="Proteomes" id="UP000053024">
    <property type="component" value="Unassembled WGS sequence"/>
</dbReference>
<dbReference type="PROSITE" id="PS50977">
    <property type="entry name" value="HTH_TETR_2"/>
    <property type="match status" value="1"/>
</dbReference>
<dbReference type="RefSeq" id="WP_061925221.1">
    <property type="nucleotide sequence ID" value="NZ_JBEYBH010000002.1"/>
</dbReference>
<feature type="domain" description="HTH tetR-type" evidence="3">
    <location>
        <begin position="5"/>
        <end position="65"/>
    </location>
</feature>
<gene>
    <name evidence="4" type="ORF">AQJ66_22525</name>
</gene>
<organism evidence="4 5">
    <name type="scientific">Streptomyces bungoensis</name>
    <dbReference type="NCBI Taxonomy" id="285568"/>
    <lineage>
        <taxon>Bacteria</taxon>
        <taxon>Bacillati</taxon>
        <taxon>Actinomycetota</taxon>
        <taxon>Actinomycetes</taxon>
        <taxon>Kitasatosporales</taxon>
        <taxon>Streptomycetaceae</taxon>
        <taxon>Streptomyces</taxon>
    </lineage>
</organism>
<dbReference type="InterPro" id="IPR001647">
    <property type="entry name" value="HTH_TetR"/>
</dbReference>
<dbReference type="STRING" id="285568.AQJ66_22525"/>
<dbReference type="SUPFAM" id="SSF46689">
    <property type="entry name" value="Homeodomain-like"/>
    <property type="match status" value="1"/>
</dbReference>
<dbReference type="GO" id="GO:0000976">
    <property type="term" value="F:transcription cis-regulatory region binding"/>
    <property type="evidence" value="ECO:0007669"/>
    <property type="project" value="TreeGrafter"/>
</dbReference>
<accession>A0A101SXY7</accession>
<comment type="caution">
    <text evidence="4">The sequence shown here is derived from an EMBL/GenBank/DDBJ whole genome shotgun (WGS) entry which is preliminary data.</text>
</comment>
<sequence>MAWRKQMRERVLSEARVLAAEGGWDKVRVADLALRAEVSRPSIYKEFGDRAGVGRALVQREAEEFLRGLAVVLEAHRHDPRSALEAAVAHVLVEAGANPFLHAVLAAARGGTDALLPFLTSRPEPVYSSAWRLLTGWLGEVVPETDEDRRAEAADLAVRLTLSHVLLPAPRSEETPERVSRAVWAVLGAPAGR</sequence>
<dbReference type="EMBL" id="LMWX01000038">
    <property type="protein sequence ID" value="KUN82202.1"/>
    <property type="molecule type" value="Genomic_DNA"/>
</dbReference>
<dbReference type="Pfam" id="PF00440">
    <property type="entry name" value="TetR_N"/>
    <property type="match status" value="1"/>
</dbReference>
<keyword evidence="1 2" id="KW-0238">DNA-binding</keyword>
<dbReference type="PANTHER" id="PTHR30055">
    <property type="entry name" value="HTH-TYPE TRANSCRIPTIONAL REGULATOR RUTR"/>
    <property type="match status" value="1"/>
</dbReference>
<dbReference type="InterPro" id="IPR050109">
    <property type="entry name" value="HTH-type_TetR-like_transc_reg"/>
</dbReference>
<evidence type="ECO:0000259" key="3">
    <source>
        <dbReference type="PROSITE" id="PS50977"/>
    </source>
</evidence>
<evidence type="ECO:0000256" key="2">
    <source>
        <dbReference type="PROSITE-ProRule" id="PRU00335"/>
    </source>
</evidence>
<dbReference type="GO" id="GO:0003700">
    <property type="term" value="F:DNA-binding transcription factor activity"/>
    <property type="evidence" value="ECO:0007669"/>
    <property type="project" value="TreeGrafter"/>
</dbReference>
<dbReference type="AlphaFoldDB" id="A0A101SXY7"/>